<dbReference type="SMART" id="SM01133">
    <property type="entry name" value="DeoC"/>
    <property type="match status" value="1"/>
</dbReference>
<dbReference type="SUPFAM" id="SSF51569">
    <property type="entry name" value="Aldolase"/>
    <property type="match status" value="1"/>
</dbReference>
<evidence type="ECO:0000256" key="2">
    <source>
        <dbReference type="ARBA" id="ARBA00012515"/>
    </source>
</evidence>
<evidence type="ECO:0000256" key="7">
    <source>
        <dbReference type="ARBA" id="ARBA00048791"/>
    </source>
</evidence>
<dbReference type="InterPro" id="IPR011343">
    <property type="entry name" value="DeoC"/>
</dbReference>
<evidence type="ECO:0000256" key="3">
    <source>
        <dbReference type="ARBA" id="ARBA00022490"/>
    </source>
</evidence>
<dbReference type="Gene3D" id="3.20.20.70">
    <property type="entry name" value="Aldolase class I"/>
    <property type="match status" value="1"/>
</dbReference>
<sequence length="217" mass="23786">MQLEHYIDHTILKPTATVSDIKKLCKEAKAYNFYAVCVNGCHTDLAKKELEYSKVKLAIVVGFPLGAMSMEAKIFEAMEGIKNGADEIDMVVNIGWLKSGEYSLVRNEISQIKKAIGDKILKVIIETCYLTTEEKQKACQLAVEAKADFVKTSTGFGSGGATFEDVELMKNSVGDKAKIKASGGIKDRETALRYIKLGALRLGTSSGISIVEEIKRH</sequence>
<dbReference type="GO" id="GO:0009264">
    <property type="term" value="P:deoxyribonucleotide catabolic process"/>
    <property type="evidence" value="ECO:0007669"/>
    <property type="project" value="InterPro"/>
</dbReference>
<dbReference type="GO" id="GO:0005737">
    <property type="term" value="C:cytoplasm"/>
    <property type="evidence" value="ECO:0007669"/>
    <property type="project" value="InterPro"/>
</dbReference>
<evidence type="ECO:0000256" key="5">
    <source>
        <dbReference type="ARBA" id="ARBA00023270"/>
    </source>
</evidence>
<dbReference type="Pfam" id="PF01791">
    <property type="entry name" value="DeoC"/>
    <property type="match status" value="1"/>
</dbReference>
<dbReference type="PANTHER" id="PTHR10889">
    <property type="entry name" value="DEOXYRIBOSE-PHOSPHATE ALDOLASE"/>
    <property type="match status" value="1"/>
</dbReference>
<keyword evidence="5" id="KW-0704">Schiff base</keyword>
<dbReference type="GO" id="GO:0004139">
    <property type="term" value="F:deoxyribose-phosphate aldolase activity"/>
    <property type="evidence" value="ECO:0007669"/>
    <property type="project" value="UniProtKB-EC"/>
</dbReference>
<dbReference type="PANTHER" id="PTHR10889:SF1">
    <property type="entry name" value="DEOXYRIBOSE-PHOSPHATE ALDOLASE"/>
    <property type="match status" value="1"/>
</dbReference>
<dbReference type="CDD" id="cd00959">
    <property type="entry name" value="DeoC"/>
    <property type="match status" value="1"/>
</dbReference>
<dbReference type="InterPro" id="IPR028581">
    <property type="entry name" value="DeoC_typeI"/>
</dbReference>
<reference evidence="8" key="1">
    <citation type="submission" date="2018-06" db="EMBL/GenBank/DDBJ databases">
        <authorList>
            <person name="Zhirakovskaya E."/>
        </authorList>
    </citation>
    <scope>NUCLEOTIDE SEQUENCE</scope>
</reference>
<dbReference type="InterPro" id="IPR002915">
    <property type="entry name" value="DeoC/FbaB/LacD_aldolase"/>
</dbReference>
<proteinExistence type="inferred from homology"/>
<accession>A0A3B0U495</accession>
<comment type="catalytic activity">
    <reaction evidence="7">
        <text>2-deoxy-D-ribose 5-phosphate = D-glyceraldehyde 3-phosphate + acetaldehyde</text>
        <dbReference type="Rhea" id="RHEA:12821"/>
        <dbReference type="ChEBI" id="CHEBI:15343"/>
        <dbReference type="ChEBI" id="CHEBI:59776"/>
        <dbReference type="ChEBI" id="CHEBI:62877"/>
        <dbReference type="EC" id="4.1.2.4"/>
    </reaction>
</comment>
<evidence type="ECO:0000313" key="8">
    <source>
        <dbReference type="EMBL" id="VAW14236.1"/>
    </source>
</evidence>
<dbReference type="FunFam" id="3.20.20.70:FF:000044">
    <property type="entry name" value="Deoxyribose-phosphate aldolase"/>
    <property type="match status" value="1"/>
</dbReference>
<evidence type="ECO:0000256" key="1">
    <source>
        <dbReference type="ARBA" id="ARBA00010936"/>
    </source>
</evidence>
<dbReference type="EMBL" id="UOEL01000115">
    <property type="protein sequence ID" value="VAW14236.1"/>
    <property type="molecule type" value="Genomic_DNA"/>
</dbReference>
<evidence type="ECO:0000256" key="6">
    <source>
        <dbReference type="ARBA" id="ARBA00032755"/>
    </source>
</evidence>
<protein>
    <recommendedName>
        <fullName evidence="2">deoxyribose-phosphate aldolase</fullName>
        <ecNumber evidence="2">4.1.2.4</ecNumber>
    </recommendedName>
    <alternativeName>
        <fullName evidence="6">2-deoxy-D-ribose 5-phosphate aldolase</fullName>
    </alternativeName>
</protein>
<dbReference type="NCBIfam" id="TIGR00126">
    <property type="entry name" value="deoC"/>
    <property type="match status" value="1"/>
</dbReference>
<gene>
    <name evidence="8" type="ORF">MNBD_BACTEROID03-762</name>
</gene>
<comment type="similarity">
    <text evidence="1">Belongs to the DeoC/FbaB aldolase family. DeoC type 1 subfamily.</text>
</comment>
<organism evidence="8">
    <name type="scientific">hydrothermal vent metagenome</name>
    <dbReference type="NCBI Taxonomy" id="652676"/>
    <lineage>
        <taxon>unclassified sequences</taxon>
        <taxon>metagenomes</taxon>
        <taxon>ecological metagenomes</taxon>
    </lineage>
</organism>
<dbReference type="AlphaFoldDB" id="A0A3B0U495"/>
<dbReference type="GO" id="GO:0016052">
    <property type="term" value="P:carbohydrate catabolic process"/>
    <property type="evidence" value="ECO:0007669"/>
    <property type="project" value="TreeGrafter"/>
</dbReference>
<evidence type="ECO:0000256" key="4">
    <source>
        <dbReference type="ARBA" id="ARBA00023239"/>
    </source>
</evidence>
<dbReference type="InterPro" id="IPR013785">
    <property type="entry name" value="Aldolase_TIM"/>
</dbReference>
<dbReference type="EC" id="4.1.2.4" evidence="2"/>
<dbReference type="HAMAP" id="MF_00114">
    <property type="entry name" value="DeoC_type1"/>
    <property type="match status" value="1"/>
</dbReference>
<keyword evidence="4 8" id="KW-0456">Lyase</keyword>
<keyword evidence="3" id="KW-0963">Cytoplasm</keyword>
<dbReference type="PIRSF" id="PIRSF001357">
    <property type="entry name" value="DeoC"/>
    <property type="match status" value="1"/>
</dbReference>
<name>A0A3B0U495_9ZZZZ</name>